<reference evidence="2" key="1">
    <citation type="submission" date="2014-05" db="EMBL/GenBank/DDBJ databases">
        <title>The transcriptome of the halophilic microalga Tetraselmis sp. GSL018 isolated from the Great Salt Lake, Utah.</title>
        <authorList>
            <person name="Jinkerson R.E."/>
            <person name="D'Adamo S."/>
            <person name="Posewitz M.C."/>
        </authorList>
    </citation>
    <scope>NUCLEOTIDE SEQUENCE</scope>
    <source>
        <strain evidence="2">GSL018</strain>
    </source>
</reference>
<evidence type="ECO:0000313" key="2">
    <source>
        <dbReference type="EMBL" id="JAC73807.1"/>
    </source>
</evidence>
<feature type="region of interest" description="Disordered" evidence="1">
    <location>
        <begin position="56"/>
        <end position="78"/>
    </location>
</feature>
<protein>
    <submittedName>
        <fullName evidence="2">Uncharacterized protein</fullName>
    </submittedName>
</protein>
<feature type="non-terminal residue" evidence="2">
    <location>
        <position position="78"/>
    </location>
</feature>
<dbReference type="AlphaFoldDB" id="A0A061RLK2"/>
<feature type="non-terminal residue" evidence="2">
    <location>
        <position position="1"/>
    </location>
</feature>
<organism evidence="2">
    <name type="scientific">Tetraselmis sp. GSL018</name>
    <dbReference type="NCBI Taxonomy" id="582737"/>
    <lineage>
        <taxon>Eukaryota</taxon>
        <taxon>Viridiplantae</taxon>
        <taxon>Chlorophyta</taxon>
        <taxon>core chlorophytes</taxon>
        <taxon>Chlorodendrophyceae</taxon>
        <taxon>Chlorodendrales</taxon>
        <taxon>Chlorodendraceae</taxon>
        <taxon>Tetraselmis</taxon>
    </lineage>
</organism>
<accession>A0A061RLK2</accession>
<proteinExistence type="predicted"/>
<gene>
    <name evidence="2" type="ORF">TSPGSL018_27757</name>
</gene>
<dbReference type="EMBL" id="GBEZ01012046">
    <property type="protein sequence ID" value="JAC73807.1"/>
    <property type="molecule type" value="Transcribed_RNA"/>
</dbReference>
<name>A0A061RLK2_9CHLO</name>
<evidence type="ECO:0000256" key="1">
    <source>
        <dbReference type="SAM" id="MobiDB-lite"/>
    </source>
</evidence>
<sequence>EGTFPRALQLSDKMNVFCDTPSLLSRSPPPSPIALVIWSVGRMPPGTLFAAPDRKSRSRSLVAAANPPPQVPRLLLHP</sequence>